<comment type="caution">
    <text evidence="1">The sequence shown here is derived from an EMBL/GenBank/DDBJ whole genome shotgun (WGS) entry which is preliminary data.</text>
</comment>
<proteinExistence type="predicted"/>
<accession>A0A2T9X375</accession>
<dbReference type="Proteomes" id="UP000245638">
    <property type="component" value="Unassembled WGS sequence"/>
</dbReference>
<organism evidence="1 2">
    <name type="scientific">Acidianus hospitalis</name>
    <dbReference type="NCBI Taxonomy" id="563177"/>
    <lineage>
        <taxon>Archaea</taxon>
        <taxon>Thermoproteota</taxon>
        <taxon>Thermoprotei</taxon>
        <taxon>Sulfolobales</taxon>
        <taxon>Sulfolobaceae</taxon>
        <taxon>Acidianus</taxon>
    </lineage>
</organism>
<dbReference type="AlphaFoldDB" id="A0A2T9X375"/>
<evidence type="ECO:0000313" key="1">
    <source>
        <dbReference type="EMBL" id="PVU74501.1"/>
    </source>
</evidence>
<evidence type="ECO:0000313" key="2">
    <source>
        <dbReference type="Proteomes" id="UP000245638"/>
    </source>
</evidence>
<dbReference type="EMBL" id="QEFD01000207">
    <property type="protein sequence ID" value="PVU74501.1"/>
    <property type="molecule type" value="Genomic_DNA"/>
</dbReference>
<protein>
    <submittedName>
        <fullName evidence="1">Uncharacterized protein</fullName>
    </submittedName>
</protein>
<sequence length="112" mass="12576">MKIIGIGSEDFEEEGKIAKDFGGVYIGNKLALLEDLMKNEDEVIIIDSLRGEGIIIVTVENIYPGIFSYNELENYLLNAKIKGINPRITIVAFSKNYEGLVRCFLNCKLSKK</sequence>
<name>A0A2T9X375_9CREN</name>
<gene>
    <name evidence="1" type="ORF">DDW13_07125</name>
</gene>
<reference evidence="1 2" key="1">
    <citation type="journal article" date="2015" name="Appl. Environ. Microbiol.">
        <title>Nanoarchaeota, Their Sulfolobales Host, and Nanoarchaeota Virus Distribution across Yellowstone National Park Hot Springs.</title>
        <authorList>
            <person name="Munson-McGee J.H."/>
            <person name="Field E.K."/>
            <person name="Bateson M."/>
            <person name="Rooney C."/>
            <person name="Stepanauskas R."/>
            <person name="Young M.J."/>
        </authorList>
    </citation>
    <scope>NUCLEOTIDE SEQUENCE [LARGE SCALE GENOMIC DNA]</scope>
    <source>
        <strain evidence="1">SCGC AC-742_N10</strain>
    </source>
</reference>